<dbReference type="Proteomes" id="UP001165962">
    <property type="component" value="Unassembled WGS sequence"/>
</dbReference>
<comment type="caution">
    <text evidence="7">The sequence shown here is derived from an EMBL/GenBank/DDBJ whole genome shotgun (WGS) entry which is preliminary data.</text>
</comment>
<accession>A0ABX0JE37</accession>
<dbReference type="SUPFAM" id="SSF53850">
    <property type="entry name" value="Periplasmic binding protein-like II"/>
    <property type="match status" value="1"/>
</dbReference>
<dbReference type="PANTHER" id="PTHR43649:SF33">
    <property type="entry name" value="POLYGALACTURONAN_RHAMNOGALACTURONAN-BINDING PROTEIN YTCQ"/>
    <property type="match status" value="1"/>
</dbReference>
<organism evidence="7 8">
    <name type="scientific">Paenibacillus agricola</name>
    <dbReference type="NCBI Taxonomy" id="2716264"/>
    <lineage>
        <taxon>Bacteria</taxon>
        <taxon>Bacillati</taxon>
        <taxon>Bacillota</taxon>
        <taxon>Bacilli</taxon>
        <taxon>Bacillales</taxon>
        <taxon>Paenibacillaceae</taxon>
        <taxon>Paenibacillus</taxon>
    </lineage>
</organism>
<evidence type="ECO:0000256" key="4">
    <source>
        <dbReference type="ARBA" id="ARBA00023139"/>
    </source>
</evidence>
<keyword evidence="2 6" id="KW-0732">Signal</keyword>
<evidence type="ECO:0000313" key="8">
    <source>
        <dbReference type="Proteomes" id="UP001165962"/>
    </source>
</evidence>
<dbReference type="PROSITE" id="PS51257">
    <property type="entry name" value="PROKAR_LIPOPROTEIN"/>
    <property type="match status" value="1"/>
</dbReference>
<dbReference type="PANTHER" id="PTHR43649">
    <property type="entry name" value="ARABINOSE-BINDING PROTEIN-RELATED"/>
    <property type="match status" value="1"/>
</dbReference>
<protein>
    <submittedName>
        <fullName evidence="7">Extracellular solute-binding protein</fullName>
    </submittedName>
</protein>
<keyword evidence="4" id="KW-0564">Palmitate</keyword>
<evidence type="ECO:0000256" key="6">
    <source>
        <dbReference type="SAM" id="SignalP"/>
    </source>
</evidence>
<proteinExistence type="predicted"/>
<dbReference type="Gene3D" id="3.40.190.10">
    <property type="entry name" value="Periplasmic binding protein-like II"/>
    <property type="match status" value="2"/>
</dbReference>
<dbReference type="Pfam" id="PF01547">
    <property type="entry name" value="SBP_bac_1"/>
    <property type="match status" value="1"/>
</dbReference>
<dbReference type="InterPro" id="IPR050490">
    <property type="entry name" value="Bact_solute-bd_prot1"/>
</dbReference>
<dbReference type="RefSeq" id="WP_166156406.1">
    <property type="nucleotide sequence ID" value="NZ_JAAOIW010000022.1"/>
</dbReference>
<keyword evidence="3" id="KW-0472">Membrane</keyword>
<name>A0ABX0JE37_9BACL</name>
<gene>
    <name evidence="7" type="ORF">G9U52_34165</name>
</gene>
<evidence type="ECO:0000256" key="3">
    <source>
        <dbReference type="ARBA" id="ARBA00023136"/>
    </source>
</evidence>
<evidence type="ECO:0000256" key="1">
    <source>
        <dbReference type="ARBA" id="ARBA00022475"/>
    </source>
</evidence>
<evidence type="ECO:0000313" key="7">
    <source>
        <dbReference type="EMBL" id="NHN34792.1"/>
    </source>
</evidence>
<keyword evidence="8" id="KW-1185">Reference proteome</keyword>
<keyword evidence="1" id="KW-1003">Cell membrane</keyword>
<sequence length="540" mass="60414">MRKLGWNKSGTRAMAVLMSVSLLSACTPAASDKPSEAAEQTKDAKKMTSMKIFTEMGSWASQSTKNYGENLVFQEMEKKTGVKVDWIHPPSGQGKEQFNLMIASNDLPDVIVYDWFNVPGGAKKYVDDGVILDLTPYIEKQAPNFTKLMNENPEAKKQTMDDASKYYCLPMLRLQDSLRVTDGPQIRVDWLDKLGLKKPTTIDEWYNVLKAIKTGDPNGNGKQDEWPMTGQKFTGGNGIGNLAAAWGISYDFYIDSGQVKYGPMNPKFKEVLTFINKLFAEGLIDPDYMLNNREKQDSKVISAVSGALFAVQPSNFMRTMAESGRDPKFQMSGISWPVGPAGKAYSLSSSYTYQAVSPCVAVTKKAKNPEEIISWLDYAYGKEGNLLFNLGVENQTYTMKDGKAINTDLIEKNKDGLSSSAALGKYTMALNGWGMSQDILYHQQLMSQYGYPAAENWRTSDTSLILPRLSFTAEETQVVARSKTDVDTYALEMFDKFTTGKEPLANYDKFMQRLKDMGIDNLTKTYQAAYDRYQKRGNNK</sequence>
<evidence type="ECO:0000256" key="2">
    <source>
        <dbReference type="ARBA" id="ARBA00022729"/>
    </source>
</evidence>
<dbReference type="EMBL" id="JAAOIW010000022">
    <property type="protein sequence ID" value="NHN34792.1"/>
    <property type="molecule type" value="Genomic_DNA"/>
</dbReference>
<feature type="chain" id="PRO_5046167682" evidence="6">
    <location>
        <begin position="30"/>
        <end position="540"/>
    </location>
</feature>
<keyword evidence="5" id="KW-0449">Lipoprotein</keyword>
<feature type="signal peptide" evidence="6">
    <location>
        <begin position="1"/>
        <end position="29"/>
    </location>
</feature>
<reference evidence="7" key="1">
    <citation type="submission" date="2020-03" db="EMBL/GenBank/DDBJ databases">
        <title>Draft sequencing of Paenibacilllus sp. S3N08.</title>
        <authorList>
            <person name="Kim D.-U."/>
        </authorList>
    </citation>
    <scope>NUCLEOTIDE SEQUENCE</scope>
    <source>
        <strain evidence="7">S3N08</strain>
    </source>
</reference>
<evidence type="ECO:0000256" key="5">
    <source>
        <dbReference type="ARBA" id="ARBA00023288"/>
    </source>
</evidence>
<dbReference type="InterPro" id="IPR006059">
    <property type="entry name" value="SBP"/>
</dbReference>